<dbReference type="InterPro" id="IPR035706">
    <property type="entry name" value="AAA_9"/>
</dbReference>
<dbReference type="Pfam" id="PF12775">
    <property type="entry name" value="AAA_7"/>
    <property type="match status" value="1"/>
</dbReference>
<dbReference type="PANTHER" id="PTHR22878:SF68">
    <property type="entry name" value="DYNEIN HEAVY CHAIN 6, AXONEMAL-LIKE"/>
    <property type="match status" value="1"/>
</dbReference>
<dbReference type="Pfam" id="PF12777">
    <property type="entry name" value="MT"/>
    <property type="match status" value="1"/>
</dbReference>
<dbReference type="GO" id="GO:0005874">
    <property type="term" value="C:microtubule"/>
    <property type="evidence" value="ECO:0007669"/>
    <property type="project" value="UniProtKB-KW"/>
</dbReference>
<dbReference type="InterPro" id="IPR024317">
    <property type="entry name" value="Dynein_heavy_chain_D4_dom"/>
</dbReference>
<dbReference type="FunFam" id="1.20.920.20:FF:000001">
    <property type="entry name" value="dynein heavy chain 2, axonemal"/>
    <property type="match status" value="1"/>
</dbReference>
<evidence type="ECO:0000259" key="15">
    <source>
        <dbReference type="SMART" id="SM00382"/>
    </source>
</evidence>
<proteinExistence type="inferred from homology"/>
<dbReference type="InterPro" id="IPR041589">
    <property type="entry name" value="DNAH3_AAA_lid_1"/>
</dbReference>
<dbReference type="FunFam" id="3.20.180.20:FF:000001">
    <property type="entry name" value="Dynein axonemal heavy chain 5"/>
    <property type="match status" value="1"/>
</dbReference>
<dbReference type="InterPro" id="IPR043160">
    <property type="entry name" value="Dynein_C_barrel"/>
</dbReference>
<dbReference type="FunFam" id="3.40.50.300:FF:000063">
    <property type="entry name" value="dynein heavy chain 6, axonemal"/>
    <property type="match status" value="1"/>
</dbReference>
<protein>
    <recommendedName>
        <fullName evidence="15">AAA+ ATPase domain-containing protein</fullName>
    </recommendedName>
</protein>
<accession>A0AAU9J0I4</accession>
<dbReference type="Pfam" id="PF18198">
    <property type="entry name" value="AAA_lid_11"/>
    <property type="match status" value="1"/>
</dbReference>
<feature type="coiled-coil region" evidence="14">
    <location>
        <begin position="2797"/>
        <end position="2841"/>
    </location>
</feature>
<dbReference type="FunFam" id="1.20.140.100:FF:000001">
    <property type="entry name" value="dynein heavy chain 17, axonemal"/>
    <property type="match status" value="1"/>
</dbReference>
<dbReference type="Proteomes" id="UP001162131">
    <property type="component" value="Unassembled WGS sequence"/>
</dbReference>
<dbReference type="FunFam" id="3.40.50.300:FF:002141">
    <property type="entry name" value="Dynein heavy chain"/>
    <property type="match status" value="1"/>
</dbReference>
<organism evidence="16 17">
    <name type="scientific">Blepharisma stoltei</name>
    <dbReference type="NCBI Taxonomy" id="1481888"/>
    <lineage>
        <taxon>Eukaryota</taxon>
        <taxon>Sar</taxon>
        <taxon>Alveolata</taxon>
        <taxon>Ciliophora</taxon>
        <taxon>Postciliodesmatophora</taxon>
        <taxon>Heterotrichea</taxon>
        <taxon>Heterotrichida</taxon>
        <taxon>Blepharismidae</taxon>
        <taxon>Blepharisma</taxon>
    </lineage>
</organism>
<dbReference type="InterPro" id="IPR042222">
    <property type="entry name" value="Dynein_2_N"/>
</dbReference>
<dbReference type="FunFam" id="3.40.50.300:FF:000362">
    <property type="entry name" value="Dynein, axonemal, heavy chain 6"/>
    <property type="match status" value="1"/>
</dbReference>
<dbReference type="InterPro" id="IPR035699">
    <property type="entry name" value="AAA_6"/>
</dbReference>
<dbReference type="FunFam" id="3.40.50.300:FF:001145">
    <property type="entry name" value="Putative dynein heavy chain"/>
    <property type="match status" value="1"/>
</dbReference>
<name>A0AAU9J0I4_9CILI</name>
<keyword evidence="10" id="KW-0969">Cilium</keyword>
<dbReference type="GO" id="GO:0030286">
    <property type="term" value="C:dynein complex"/>
    <property type="evidence" value="ECO:0007669"/>
    <property type="project" value="UniProtKB-KW"/>
</dbReference>
<evidence type="ECO:0000313" key="16">
    <source>
        <dbReference type="EMBL" id="CAG9317056.1"/>
    </source>
</evidence>
<dbReference type="FunFam" id="1.10.8.710:FF:000004">
    <property type="entry name" value="Dynein axonemal heavy chain 6"/>
    <property type="match status" value="1"/>
</dbReference>
<dbReference type="InterPro" id="IPR042228">
    <property type="entry name" value="Dynein_linker_3"/>
</dbReference>
<evidence type="ECO:0000256" key="1">
    <source>
        <dbReference type="ARBA" id="ARBA00004430"/>
    </source>
</evidence>
<dbReference type="GO" id="GO:0045505">
    <property type="term" value="F:dynein intermediate chain binding"/>
    <property type="evidence" value="ECO:0007669"/>
    <property type="project" value="InterPro"/>
</dbReference>
<dbReference type="Pfam" id="PF18199">
    <property type="entry name" value="Dynein_C"/>
    <property type="match status" value="1"/>
</dbReference>
<keyword evidence="6" id="KW-0547">Nucleotide-binding</keyword>
<dbReference type="PANTHER" id="PTHR22878">
    <property type="entry name" value="DYNEIN HEAVY CHAIN 6, AXONEMAL-LIKE-RELATED"/>
    <property type="match status" value="1"/>
</dbReference>
<evidence type="ECO:0000256" key="5">
    <source>
        <dbReference type="ARBA" id="ARBA00022737"/>
    </source>
</evidence>
<dbReference type="InterPro" id="IPR027417">
    <property type="entry name" value="P-loop_NTPase"/>
</dbReference>
<feature type="coiled-coil region" evidence="14">
    <location>
        <begin position="1064"/>
        <end position="1098"/>
    </location>
</feature>
<dbReference type="GO" id="GO:0007018">
    <property type="term" value="P:microtubule-based movement"/>
    <property type="evidence" value="ECO:0007669"/>
    <property type="project" value="InterPro"/>
</dbReference>
<evidence type="ECO:0000256" key="11">
    <source>
        <dbReference type="ARBA" id="ARBA00023175"/>
    </source>
</evidence>
<keyword evidence="13" id="KW-0966">Cell projection</keyword>
<dbReference type="InterPro" id="IPR024743">
    <property type="entry name" value="Dynein_HC_stalk"/>
</dbReference>
<reference evidence="16" key="1">
    <citation type="submission" date="2021-09" db="EMBL/GenBank/DDBJ databases">
        <authorList>
            <consortium name="AG Swart"/>
            <person name="Singh M."/>
            <person name="Singh A."/>
            <person name="Seah K."/>
            <person name="Emmerich C."/>
        </authorList>
    </citation>
    <scope>NUCLEOTIDE SEQUENCE</scope>
    <source>
        <strain evidence="16">ATCC30299</strain>
    </source>
</reference>
<feature type="domain" description="AAA+ ATPase" evidence="15">
    <location>
        <begin position="1350"/>
        <end position="1489"/>
    </location>
</feature>
<feature type="coiled-coil region" evidence="14">
    <location>
        <begin position="2610"/>
        <end position="2663"/>
    </location>
</feature>
<keyword evidence="11" id="KW-0505">Motor protein</keyword>
<keyword evidence="4" id="KW-0493">Microtubule</keyword>
<dbReference type="GO" id="GO:0005930">
    <property type="term" value="C:axoneme"/>
    <property type="evidence" value="ECO:0007669"/>
    <property type="project" value="UniProtKB-SubCell"/>
</dbReference>
<dbReference type="InterPro" id="IPR041228">
    <property type="entry name" value="Dynein_C"/>
</dbReference>
<evidence type="ECO:0000256" key="2">
    <source>
        <dbReference type="ARBA" id="ARBA00008887"/>
    </source>
</evidence>
<evidence type="ECO:0000256" key="9">
    <source>
        <dbReference type="ARBA" id="ARBA00023054"/>
    </source>
</evidence>
<dbReference type="InterPro" id="IPR041658">
    <property type="entry name" value="AAA_lid_11"/>
</dbReference>
<evidence type="ECO:0000256" key="7">
    <source>
        <dbReference type="ARBA" id="ARBA00022840"/>
    </source>
</evidence>
<dbReference type="Gene3D" id="1.20.1270.280">
    <property type="match status" value="1"/>
</dbReference>
<evidence type="ECO:0000256" key="13">
    <source>
        <dbReference type="ARBA" id="ARBA00023273"/>
    </source>
</evidence>
<keyword evidence="3" id="KW-0963">Cytoplasm</keyword>
<dbReference type="InterPro" id="IPR026983">
    <property type="entry name" value="DHC"/>
</dbReference>
<comment type="subcellular location">
    <subcellularLocation>
        <location evidence="1">Cytoplasm</location>
        <location evidence="1">Cytoskeleton</location>
        <location evidence="1">Cilium axoneme</location>
    </subcellularLocation>
</comment>
<dbReference type="GO" id="GO:0008569">
    <property type="term" value="F:minus-end-directed microtubule motor activity"/>
    <property type="evidence" value="ECO:0007669"/>
    <property type="project" value="InterPro"/>
</dbReference>
<dbReference type="InterPro" id="IPR013602">
    <property type="entry name" value="Dynein_heavy_linker"/>
</dbReference>
<keyword evidence="12" id="KW-0206">Cytoskeleton</keyword>
<dbReference type="Pfam" id="PF03028">
    <property type="entry name" value="Dynein_heavy"/>
    <property type="match status" value="1"/>
</dbReference>
<dbReference type="Gene3D" id="3.40.50.300">
    <property type="entry name" value="P-loop containing nucleotide triphosphate hydrolases"/>
    <property type="match status" value="5"/>
</dbReference>
<evidence type="ECO:0000313" key="17">
    <source>
        <dbReference type="Proteomes" id="UP001162131"/>
    </source>
</evidence>
<dbReference type="Gene3D" id="3.10.490.20">
    <property type="match status" value="1"/>
</dbReference>
<dbReference type="SMART" id="SM00382">
    <property type="entry name" value="AAA"/>
    <property type="match status" value="2"/>
</dbReference>
<dbReference type="FunFam" id="1.20.920.30:FF:000002">
    <property type="entry name" value="Dynein axonemal heavy chain 3"/>
    <property type="match status" value="1"/>
</dbReference>
<dbReference type="Gene3D" id="3.20.180.20">
    <property type="entry name" value="Dynein heavy chain, N-terminal domain 2"/>
    <property type="match status" value="1"/>
</dbReference>
<dbReference type="Pfam" id="PF08393">
    <property type="entry name" value="DHC_N2"/>
    <property type="match status" value="1"/>
</dbReference>
<evidence type="ECO:0000256" key="10">
    <source>
        <dbReference type="ARBA" id="ARBA00023069"/>
    </source>
</evidence>
<dbReference type="Pfam" id="PF17857">
    <property type="entry name" value="AAA_lid_1"/>
    <property type="match status" value="1"/>
</dbReference>
<evidence type="ECO:0000256" key="3">
    <source>
        <dbReference type="ARBA" id="ARBA00022490"/>
    </source>
</evidence>
<dbReference type="FunFam" id="1.10.8.720:FF:000001">
    <property type="entry name" value="dynein heavy chain 7, axonemal"/>
    <property type="match status" value="1"/>
</dbReference>
<dbReference type="Gene3D" id="1.10.472.130">
    <property type="match status" value="1"/>
</dbReference>
<dbReference type="Pfam" id="PF17852">
    <property type="entry name" value="Dynein_AAA_lid"/>
    <property type="match status" value="1"/>
</dbReference>
<feature type="domain" description="AAA+ ATPase" evidence="15">
    <location>
        <begin position="1970"/>
        <end position="2118"/>
    </location>
</feature>
<dbReference type="Pfam" id="PF12781">
    <property type="entry name" value="AAA_9"/>
    <property type="match status" value="1"/>
</dbReference>
<evidence type="ECO:0000256" key="14">
    <source>
        <dbReference type="SAM" id="Coils"/>
    </source>
</evidence>
<dbReference type="Gene3D" id="1.20.920.30">
    <property type="match status" value="1"/>
</dbReference>
<keyword evidence="7" id="KW-0067">ATP-binding</keyword>
<evidence type="ECO:0000256" key="4">
    <source>
        <dbReference type="ARBA" id="ARBA00022701"/>
    </source>
</evidence>
<evidence type="ECO:0000256" key="12">
    <source>
        <dbReference type="ARBA" id="ARBA00023212"/>
    </source>
</evidence>
<dbReference type="Gene3D" id="1.20.140.100">
    <property type="entry name" value="Dynein heavy chain, N-terminal domain 2"/>
    <property type="match status" value="1"/>
</dbReference>
<dbReference type="GO" id="GO:0005524">
    <property type="term" value="F:ATP binding"/>
    <property type="evidence" value="ECO:0007669"/>
    <property type="project" value="UniProtKB-KW"/>
</dbReference>
<dbReference type="InterPro" id="IPR041466">
    <property type="entry name" value="Dynein_AAA5_ext"/>
</dbReference>
<dbReference type="SUPFAM" id="SSF52540">
    <property type="entry name" value="P-loop containing nucleoside triphosphate hydrolases"/>
    <property type="match status" value="4"/>
</dbReference>
<evidence type="ECO:0000256" key="6">
    <source>
        <dbReference type="ARBA" id="ARBA00022741"/>
    </source>
</evidence>
<dbReference type="EMBL" id="CAJZBQ010000017">
    <property type="protein sequence ID" value="CAG9317056.1"/>
    <property type="molecule type" value="Genomic_DNA"/>
</dbReference>
<dbReference type="InterPro" id="IPR042219">
    <property type="entry name" value="AAA_lid_11_sf"/>
</dbReference>
<feature type="coiled-coil region" evidence="14">
    <location>
        <begin position="295"/>
        <end position="322"/>
    </location>
</feature>
<dbReference type="Gene3D" id="1.10.8.710">
    <property type="match status" value="1"/>
</dbReference>
<dbReference type="Gene3D" id="1.10.8.1220">
    <property type="match status" value="1"/>
</dbReference>
<sequence>MSEDLKKRLAKRLIATEIGLKFHQKIPRNPSTERLRPLPTLVPKLNLQETRSVSQMKKREKLEPIPSILRNNLSSPLKTDRTGMERSQTPFLDTIKAQEEIGHSRMRSTSRNPRSIKKHLHGDLHFLKTEMKNLSNMPTPLEFLQLIKHSQELRDDFWYCNRGQDAYDLEFVSFNERNQNEYFTISSRGITHFSHGDISFLTLEEWEREYLMYQKLKKIAFFKQYKLWKDFSLWKNMRRRIMMRERAQFLEQELFILDNKLRESFFEVRYQCYRISKFDMIDLRFDLVRSIKEFVEDQEIRRERRRMELEDIEKNIKENVRESCKNSMESFRKANNTNVLHDDLEEEEAFLIGNMYNKPMPYTHEAIIRTHLRRLAKFVKLCDYNIIDSKIKLCIATSTKMVGTITFDYTNRERGLNKQYQPIIIIEAELYKNEITFSPNIEELRNAISDVIIKSIELVSNNKNLSHSKEFDNLRRAMNEFADDFYDDNVDLMQMILDNNNILMLETKIREGLDSRFENVVRASDYLKGNIKEYIDNQHLKINKFKTVEIEVLSNTIKRYKKQAEVFKNLVDLKDVGIFRLDASKIKKIIIPSPIECISKLERLLPDLAYERSQNLYQEVSGVNKKLGNNPHDIHQYIQQVLILRDIEEKSQSLGLKINELKEMMGLMETYNIPAGDNTKDKYNDAMKAIEIMRQRTNLAYMKSEGNKIKFTKELKTHIATVDKRAQVLQAQLKDPAISDKNSSPILVSDLLKRVGKDVEELYTDANNYSMYLDVLELERKNFNHVINLRQDYILKNDMWSALNDWTGKLGMWKETPFKSIDVETIGEEVEGFYKVSLRSRQLEEQGNFVGQWLKQLVEELRDTMPVVIDLRCPALKERHWKALREILKQDINIEDTNFTLSTLLSMRVNDKKEEICEIALKARKEEELEKQLREILRPWETIEFQFKYLRDKDFYIFTAIEDISSLLEDTQVVITTILTNRYIGSLFDEVDKWNKKFSLFAATLDEWLTCQKHWGELEKIFSSQDIARQMHDKTKKFNQVNVQFKELMKSTYQYPLALQAATIEGTLQKLQAWNKTLEVLQRDLEEYLDKKRRIFSRFFFISNEELITILSNSQNPGIIQLSLRNMFDGIYSLQFSQSNPDDIEAMKSGEGEVIFLPRNTKIKSRVEDWLENLEKAMKISIKSEIREALRSYSPVRRKDWILRTPTQIVCVVDMIIWCSNTQDAISHSHHAVREHYDAMMAQLMELIRIVSTDLTLLQRRTTVALITQTVHNRDIVESIKEEDELISIHDFKWLQQLRYNWDIDSEDTTIKQVNASFLYGYEYLGAYSRLVITPLTDRCWITITSALHIKMGAAPAGPAGTGKTESTKDLAKALGRYCVVFNCSEQVTFLMTQKLFMGLCYTGSWTCLDEFNRIDIEVLSVIASQLRSIKHAKLENKSDFLFEEYNIPLVQSMGVFITMNPDYVGRTELPDNLKVLFRPVSMMLPDYTLIAEIMLFAEGFSNAKELSGKMTKLYKLSSEQLSQQDHYDFGMRAVKSVLNMAGQLKRKEPKLDESVVLIRAMRDSNVPKFLKDDLDLFDAIVQDLFPGIAIPKLQYGLLEQSIHECIQEQGLQPVPTFIEKVIQLYETISVRFGAMLVGPAISGKTECYKTLANAITNLRIKHNSDQEEYQKVSYTVINPKALSMGELFGEYNDATQDWKDGVGSHIMREYSKREDTNYQWIIFDGPVDSLWIENMNTVLDDNMMLCLGNGERMKLRKEMRVLFEVLDLASASPATVSRCGMVYMNIEAVGWKPYVKSWLKTLENWNTEQIDHIDYLISLYVDKSLKYIRRNLNEYINTMDSSLVVNLCSLVKALVPANCPRLNDEFPSFKKFIEKVFVFCVTWSLGGALDGRSASRFDQVMSSEIGSDLPKGSLYDSFVDPSKRGGEYKTWDSIRPQFVYNPNVPFNEIFVPTVDTVKYEYLLKLNIISQKPMFLLGPTGVGKSVLVKNTINILQEKMSLHPIFLTFSAQTNVQITQNSIVSKLDQKRKDLLGGPGINKVVIMIDDVNMPNIEEFGAQPPIELIRQLIDGGYFYERSKYYQLRVIDTTVICCAAPPEGGRHPLSPRFTRHFHLISIPQTSEDNLQYIFKSILEGFFAHGFKTEIIALTNAIVVSTTTIYQSISKELLPTPSKSHYIFNMRDAAKVFQGLMQIKPKTIKNQDTMINLWVHETSRVFSDRLVTIEDKNWLKESIVKMLIQCFRKNISLDELDEVSPKLFGDFYRGDLDMNEREYEEFPNTQILNKKVHEFLVNYNLNKSNSLDIVMFQEALEQLLRICRVLRMSRGNMMLVGLSGSGKQSLTKLAAYICHCTVFQIHITKVYKLSLFREDLKKLFIQAGGAKPTPTVFILNDNQIVSESFLEDINNLLNSGEIPNLFTKEELDVVEQDIRYIVEKNKMHVENIYNFFIQRVRENLHVVLCMSPVGQTFRLRMRMFPSLVNCCTISWFPPWGEDALLNVSLSRMYDLQISESDHNEAVRLKNALARACVFVHSSVESVADEFYQTLSRHVYVTPKSYFDMIKCFKNLFYSKKEELSLDKSKYLKGLSQLEKTHKDVLEMQETLRELQPVLEAKKKESELLAQKIELDTIEANNVRRVVEDEEREVNQKTQEIQRLQEEAEFDFQRVMPMLDSAIKAVESINPKDITEIRTFPSPPPLVVYTLEAIAIILEHKTDWDSIKRLLNSNFIDTLKNFNRDDIKPQVINKLRYKISSNPNFTPDRVGSQNQSSKSLCQWVFAIEHYAKVIKEVTPKRLKLEKMNKALEDALSGLRVARDKLRVELQKVEDLENTLREVINERDKLGEQIMTDMIRLTRASVLTDGLKEEQIRWGSLYETLNNRLSHLIGDTLMAAICVSYYGPFTGSFRNQLVSMWIKKCQSLQIPLSEEFDLANVLAYPLLIREWNIASLPSDSVSINNAILATRSERWPLMIDPQEQANRWIRQMEQQNNIKIAKDYESDFNRTLEACLRNGLPMLIEDVGESLNPSLDSIFHMNIVERTKNMFEIKFGDNYIDYDMKFRLYITTKISNPHYLPETFIKVNIINFTVTSEGLEEQLLAEIVRIEEPEIEKQKVSLIIDIAKDQKKLKQLEDSILNTLSETKGNILDDAKLINTLKSSKQLAQEINDRVKQSEVTKKLIEDARVKYKPVAIRGSVLYFVIADLAIIDPMYQYSLRYFSKLFNDIIEKSEKTEILEERLRIIIKNTTFIIYQSICKGLFNRHKLIFSFLIASKIARLSKNIEDAEWSLFLRGASIIPPEYGRPRRPEGISEKAWNFVICLQNISEKFKVLGKYVDQDILQWLEWINCGDPTTAPPPAPYSDLSIFHLLLLMKAFREEKIFTLVNRFVDENLGPEFLQASQISIEELFQDSRPKIPLIFILSSGGDPMNMIQKYAKIRSMNEKLDVISLGKGQGERAKRFIEHGIREGKWIVLQNCHLAKSWMPELERLVYIIGETNSQPHEDFRLFLTSMPCDYFPVAVLQNGTKVTSEQPKGLKSNMLRSISMIQEEKIEKSAKPEELRKFLMSLCFFHGVVKERLKFGSLGWNVSYEFNESDFDTSIEMITLFLEEESIPVDAIKYITGEIIYGGRVTDSIDRRTLNSILSSFVSVEVLEHDYAFSPSKLYKIPTVHNLDGFKQYVKTLPSEDDPEIFGMHPNANITYQIKESELIVLTVLSIQPKEKGRLGKPSDTIVDEIAKQILEILPRPLLISEAGPITFAKEKNGLMDALATFLMQEISRFNKLLSSIRASLEDLRKAIRGLALMSDELDLTYVSILNNQVPHLWQKVAYPSLKPLGIWVDDLVARTNFIRTWLKLGPPNAFWISCFFFPQGFLTAALQSYARKYHVPIDTLMFAYEFQQYTDPDYIEEKPEEGVYIYGLFAEGCRWDMEYMELQDSRPGEMFTKVPIILFVPVNNKSVETDDCPVPVYKTSARAGVLSTTGHSTNFVIFIDCPNSQKPSYWILKGAAFVCQLND</sequence>
<dbReference type="Gene3D" id="1.10.8.720">
    <property type="entry name" value="Region D6 of dynein motor"/>
    <property type="match status" value="1"/>
</dbReference>
<dbReference type="FunFam" id="3.10.490.20:FF:000005">
    <property type="entry name" value="Dynein axonemal heavy chain 6"/>
    <property type="match status" value="1"/>
</dbReference>
<evidence type="ECO:0000256" key="8">
    <source>
        <dbReference type="ARBA" id="ARBA00023017"/>
    </source>
</evidence>
<keyword evidence="17" id="KW-1185">Reference proteome</keyword>
<keyword evidence="9 14" id="KW-0175">Coiled coil</keyword>
<dbReference type="InterPro" id="IPR043157">
    <property type="entry name" value="Dynein_AAA1S"/>
</dbReference>
<keyword evidence="8" id="KW-0243">Dynein</keyword>
<dbReference type="FunFam" id="1.10.8.1220:FF:000001">
    <property type="entry name" value="Dynein axonemal heavy chain 5"/>
    <property type="match status" value="1"/>
</dbReference>
<dbReference type="InterPro" id="IPR004273">
    <property type="entry name" value="Dynein_heavy_D6_P-loop"/>
</dbReference>
<dbReference type="FunFam" id="1.20.58.1120:FF:000007">
    <property type="entry name" value="Dynein heavy chain 4"/>
    <property type="match status" value="1"/>
</dbReference>
<keyword evidence="5" id="KW-0677">Repeat</keyword>
<dbReference type="GO" id="GO:0051959">
    <property type="term" value="F:dynein light intermediate chain binding"/>
    <property type="evidence" value="ECO:0007669"/>
    <property type="project" value="InterPro"/>
</dbReference>
<dbReference type="Gene3D" id="1.20.58.1120">
    <property type="match status" value="1"/>
</dbReference>
<dbReference type="Pfam" id="PF12774">
    <property type="entry name" value="AAA_6"/>
    <property type="match status" value="1"/>
</dbReference>
<dbReference type="Gene3D" id="1.20.920.20">
    <property type="match status" value="1"/>
</dbReference>
<dbReference type="Pfam" id="PF12780">
    <property type="entry name" value="AAA_8"/>
    <property type="match status" value="1"/>
</dbReference>
<dbReference type="InterPro" id="IPR003593">
    <property type="entry name" value="AAA+_ATPase"/>
</dbReference>
<dbReference type="Gene3D" id="6.10.140.1060">
    <property type="match status" value="1"/>
</dbReference>
<comment type="similarity">
    <text evidence="2">Belongs to the dynein heavy chain family.</text>
</comment>
<gene>
    <name evidence="16" type="ORF">BSTOLATCC_MIC17680</name>
</gene>
<comment type="caution">
    <text evidence="16">The sequence shown here is derived from an EMBL/GenBank/DDBJ whole genome shotgun (WGS) entry which is preliminary data.</text>
</comment>